<keyword evidence="2" id="KW-1185">Reference proteome</keyword>
<organism evidence="1 2">
    <name type="scientific">Senna tora</name>
    <dbReference type="NCBI Taxonomy" id="362788"/>
    <lineage>
        <taxon>Eukaryota</taxon>
        <taxon>Viridiplantae</taxon>
        <taxon>Streptophyta</taxon>
        <taxon>Embryophyta</taxon>
        <taxon>Tracheophyta</taxon>
        <taxon>Spermatophyta</taxon>
        <taxon>Magnoliopsida</taxon>
        <taxon>eudicotyledons</taxon>
        <taxon>Gunneridae</taxon>
        <taxon>Pentapetalae</taxon>
        <taxon>rosids</taxon>
        <taxon>fabids</taxon>
        <taxon>Fabales</taxon>
        <taxon>Fabaceae</taxon>
        <taxon>Caesalpinioideae</taxon>
        <taxon>Cassia clade</taxon>
        <taxon>Senna</taxon>
    </lineage>
</organism>
<evidence type="ECO:0000313" key="1">
    <source>
        <dbReference type="EMBL" id="KAF7825220.1"/>
    </source>
</evidence>
<protein>
    <submittedName>
        <fullName evidence="1">Uncharacterized protein</fullName>
    </submittedName>
</protein>
<comment type="caution">
    <text evidence="1">The sequence shown here is derived from an EMBL/GenBank/DDBJ whole genome shotgun (WGS) entry which is preliminary data.</text>
</comment>
<dbReference type="Proteomes" id="UP000634136">
    <property type="component" value="Unassembled WGS sequence"/>
</dbReference>
<evidence type="ECO:0000313" key="2">
    <source>
        <dbReference type="Proteomes" id="UP000634136"/>
    </source>
</evidence>
<dbReference type="AlphaFoldDB" id="A0A834TRE3"/>
<sequence>MNKKMRGNDGDGGDGDGGFIVVVTPVAMKLGSDDDDGGNGDDNSNRFSILVVRDRLCRNCSNSQTIEHTQRYLASHEDLLTVDCFLVFQETTVSPR</sequence>
<accession>A0A834TRE3</accession>
<reference evidence="1" key="1">
    <citation type="submission" date="2020-09" db="EMBL/GenBank/DDBJ databases">
        <title>Genome-Enabled Discovery of Anthraquinone Biosynthesis in Senna tora.</title>
        <authorList>
            <person name="Kang S.-H."/>
            <person name="Pandey R.P."/>
            <person name="Lee C.-M."/>
            <person name="Sim J.-S."/>
            <person name="Jeong J.-T."/>
            <person name="Choi B.-S."/>
            <person name="Jung M."/>
            <person name="Ginzburg D."/>
            <person name="Zhao K."/>
            <person name="Won S.Y."/>
            <person name="Oh T.-J."/>
            <person name="Yu Y."/>
            <person name="Kim N.-H."/>
            <person name="Lee O.R."/>
            <person name="Lee T.-H."/>
            <person name="Bashyal P."/>
            <person name="Kim T.-S."/>
            <person name="Lee W.-H."/>
            <person name="Kawkins C."/>
            <person name="Kim C.-K."/>
            <person name="Kim J.S."/>
            <person name="Ahn B.O."/>
            <person name="Rhee S.Y."/>
            <person name="Sohng J.K."/>
        </authorList>
    </citation>
    <scope>NUCLEOTIDE SEQUENCE</scope>
    <source>
        <tissue evidence="1">Leaf</tissue>
    </source>
</reference>
<gene>
    <name evidence="1" type="ORF">G2W53_016384</name>
</gene>
<dbReference type="EMBL" id="JAAIUW010000006">
    <property type="protein sequence ID" value="KAF7825220.1"/>
    <property type="molecule type" value="Genomic_DNA"/>
</dbReference>
<proteinExistence type="predicted"/>
<name>A0A834TRE3_9FABA</name>